<evidence type="ECO:0000313" key="2">
    <source>
        <dbReference type="Proteomes" id="UP000242687"/>
    </source>
</evidence>
<reference evidence="1 2" key="1">
    <citation type="submission" date="2017-11" db="EMBL/GenBank/DDBJ databases">
        <title>Genomic Encyclopedia of Archaeal and Bacterial Type Strains, Phase II (KMG-II): From Individual Species to Whole Genera.</title>
        <authorList>
            <person name="Goeker M."/>
        </authorList>
    </citation>
    <scope>NUCLEOTIDE SEQUENCE [LARGE SCALE GENOMIC DNA]</scope>
    <source>
        <strain evidence="1 2">DSM 28175</strain>
    </source>
</reference>
<name>A0A2H9VV37_9SPHI</name>
<gene>
    <name evidence="1" type="ORF">CLV57_1688</name>
</gene>
<proteinExistence type="predicted"/>
<evidence type="ECO:0000313" key="1">
    <source>
        <dbReference type="EMBL" id="PJJ84671.1"/>
    </source>
</evidence>
<dbReference type="EMBL" id="PGFJ01000001">
    <property type="protein sequence ID" value="PJJ84671.1"/>
    <property type="molecule type" value="Genomic_DNA"/>
</dbReference>
<accession>A0A2H9VV37</accession>
<organism evidence="1 2">
    <name type="scientific">Mucilaginibacter auburnensis</name>
    <dbReference type="NCBI Taxonomy" id="1457233"/>
    <lineage>
        <taxon>Bacteria</taxon>
        <taxon>Pseudomonadati</taxon>
        <taxon>Bacteroidota</taxon>
        <taxon>Sphingobacteriia</taxon>
        <taxon>Sphingobacteriales</taxon>
        <taxon>Sphingobacteriaceae</taxon>
        <taxon>Mucilaginibacter</taxon>
    </lineage>
</organism>
<keyword evidence="2" id="KW-1185">Reference proteome</keyword>
<sequence>MDVADQGKLQVLQLREDANNISDGTLIFQLRTENYILCIGGFHVNYIKYPDC</sequence>
<protein>
    <submittedName>
        <fullName evidence="1">Uncharacterized protein</fullName>
    </submittedName>
</protein>
<dbReference type="Proteomes" id="UP000242687">
    <property type="component" value="Unassembled WGS sequence"/>
</dbReference>
<comment type="caution">
    <text evidence="1">The sequence shown here is derived from an EMBL/GenBank/DDBJ whole genome shotgun (WGS) entry which is preliminary data.</text>
</comment>
<dbReference type="AlphaFoldDB" id="A0A2H9VV37"/>